<feature type="region of interest" description="Disordered" evidence="1">
    <location>
        <begin position="106"/>
        <end position="128"/>
    </location>
</feature>
<feature type="domain" description="Reverse transcriptase" evidence="2">
    <location>
        <begin position="310"/>
        <end position="595"/>
    </location>
</feature>
<dbReference type="PANTHER" id="PTHR19446">
    <property type="entry name" value="REVERSE TRANSCRIPTASES"/>
    <property type="match status" value="1"/>
</dbReference>
<sequence length="628" mass="70079">MQIRVCTYSLQQRSSSPVTRSRWLRSDTEEVSQQSQALSSSQTENREGQEARDNEINRITDPHTGGPTAQQSALRVTDSCVGEGYIEVEHNQQEPLFGSSALPANQETAEQGPTAPYQPETNLAGSVGHTTSNVKKALLALREEEKAQQGRNTAPESLYDKLKKRALERNLRTARRRLISVLQGELAQQLQTLYQTDRRKCVEQILADKYHPRSQDCPIPLTGLETYFMHQHSEQSIDTQCQVANELLDPLAAAPEGAKRIDLYFTEEGARAQLRKGNLMSAAGPDGIGFSVYKRFEGVLVPAMTAIYNACSQHRKVPVKWKQGVTVLIPKGGDRTRVKNWRPINLQDCTYKLYAAMWASRVTDWAIQSGVASNSQKGFMPVNGCHEHLFLAQSILNSTRRCKTSLYMTYYDLKNAFASIPNKLIHTVLQAQRLPKHLQEIVNDLYEGASFSILTKEGSSGIIENRRGVKQDCPLSPILFNLAIDPLLQRLAACNAGPELRTTDGKLAVRVSHMAYAGELKTVANCCEGISSLHQVVTAFFQWTGLEDNPPKCGTMRRKIGKTRQQPDPAQLRLHKEVLPVVKRGEAYKYIGLNDALETTVHQGQILRVMSKVKKGFTKILSSALIPW</sequence>
<evidence type="ECO:0000256" key="1">
    <source>
        <dbReference type="SAM" id="MobiDB-lite"/>
    </source>
</evidence>
<feature type="compositionally biased region" description="Low complexity" evidence="1">
    <location>
        <begin position="32"/>
        <end position="42"/>
    </location>
</feature>
<reference evidence="3" key="2">
    <citation type="submission" date="2013-10" db="EMBL/GenBank/DDBJ databases">
        <authorList>
            <person name="Aslett M."/>
        </authorList>
    </citation>
    <scope>NUCLEOTIDE SEQUENCE [LARGE SCALE GENOMIC DNA]</scope>
    <source>
        <strain evidence="3">Houghton</strain>
    </source>
</reference>
<dbReference type="VEuPathDB" id="ToxoDB:EMH_0066670"/>
<dbReference type="RefSeq" id="XP_013353984.1">
    <property type="nucleotide sequence ID" value="XM_013498530.1"/>
</dbReference>
<evidence type="ECO:0000313" key="3">
    <source>
        <dbReference type="EMBL" id="CDJ31419.1"/>
    </source>
</evidence>
<gene>
    <name evidence="3" type="ORF">EMH_0066670</name>
</gene>
<accession>U6K174</accession>
<feature type="compositionally biased region" description="Polar residues" evidence="1">
    <location>
        <begin position="119"/>
        <end position="128"/>
    </location>
</feature>
<evidence type="ECO:0000313" key="4">
    <source>
        <dbReference type="Proteomes" id="UP000030744"/>
    </source>
</evidence>
<dbReference type="Pfam" id="PF00078">
    <property type="entry name" value="RVT_1"/>
    <property type="match status" value="1"/>
</dbReference>
<dbReference type="GeneID" id="25381219"/>
<keyword evidence="4" id="KW-1185">Reference proteome</keyword>
<protein>
    <recommendedName>
        <fullName evidence="2">Reverse transcriptase domain-containing protein</fullName>
    </recommendedName>
</protein>
<dbReference type="OrthoDB" id="346743at2759"/>
<dbReference type="Proteomes" id="UP000030744">
    <property type="component" value="Unassembled WGS sequence"/>
</dbReference>
<reference evidence="3" key="1">
    <citation type="submission" date="2013-10" db="EMBL/GenBank/DDBJ databases">
        <title>Genomic analysis of the causative agents of coccidiosis in chickens.</title>
        <authorList>
            <person name="Reid A.J."/>
            <person name="Blake D."/>
            <person name="Billington K."/>
            <person name="Browne H."/>
            <person name="Dunn M."/>
            <person name="Hung S."/>
            <person name="Kawahara F."/>
            <person name="Miranda-Saavedra D."/>
            <person name="Mourier T."/>
            <person name="Nagra H."/>
            <person name="Otto T.D."/>
            <person name="Rawlings N."/>
            <person name="Sanchez A."/>
            <person name="Sanders M."/>
            <person name="Subramaniam C."/>
            <person name="Tay Y."/>
            <person name="Dear P."/>
            <person name="Doerig C."/>
            <person name="Gruber A."/>
            <person name="Parkinson J."/>
            <person name="Shirley M."/>
            <person name="Wan K.L."/>
            <person name="Berriman M."/>
            <person name="Tomley F."/>
            <person name="Pain A."/>
        </authorList>
    </citation>
    <scope>NUCLEOTIDE SEQUENCE [LARGE SCALE GENOMIC DNA]</scope>
    <source>
        <strain evidence="3">Houghton</strain>
    </source>
</reference>
<proteinExistence type="predicted"/>
<evidence type="ECO:0000259" key="2">
    <source>
        <dbReference type="PROSITE" id="PS50878"/>
    </source>
</evidence>
<dbReference type="PROSITE" id="PS50878">
    <property type="entry name" value="RT_POL"/>
    <property type="match status" value="1"/>
</dbReference>
<feature type="region of interest" description="Disordered" evidence="1">
    <location>
        <begin position="16"/>
        <end position="75"/>
    </location>
</feature>
<dbReference type="EMBL" id="HG683266">
    <property type="protein sequence ID" value="CDJ31419.1"/>
    <property type="molecule type" value="Genomic_DNA"/>
</dbReference>
<feature type="compositionally biased region" description="Basic and acidic residues" evidence="1">
    <location>
        <begin position="44"/>
        <end position="61"/>
    </location>
</feature>
<name>U6K174_9EIME</name>
<dbReference type="AlphaFoldDB" id="U6K174"/>
<dbReference type="CDD" id="cd01650">
    <property type="entry name" value="RT_nLTR_like"/>
    <property type="match status" value="1"/>
</dbReference>
<dbReference type="InterPro" id="IPR000477">
    <property type="entry name" value="RT_dom"/>
</dbReference>
<organism evidence="3 4">
    <name type="scientific">Eimeria mitis</name>
    <dbReference type="NCBI Taxonomy" id="44415"/>
    <lineage>
        <taxon>Eukaryota</taxon>
        <taxon>Sar</taxon>
        <taxon>Alveolata</taxon>
        <taxon>Apicomplexa</taxon>
        <taxon>Conoidasida</taxon>
        <taxon>Coccidia</taxon>
        <taxon>Eucoccidiorida</taxon>
        <taxon>Eimeriorina</taxon>
        <taxon>Eimeriidae</taxon>
        <taxon>Eimeria</taxon>
    </lineage>
</organism>